<accession>A0ABZ3FSW4</accession>
<organism evidence="2 3">
    <name type="scientific">Ammonicoccus fulvus</name>
    <dbReference type="NCBI Taxonomy" id="3138240"/>
    <lineage>
        <taxon>Bacteria</taxon>
        <taxon>Bacillati</taxon>
        <taxon>Actinomycetota</taxon>
        <taxon>Actinomycetes</taxon>
        <taxon>Propionibacteriales</taxon>
        <taxon>Propionibacteriaceae</taxon>
        <taxon>Ammonicoccus</taxon>
    </lineage>
</organism>
<protein>
    <submittedName>
        <fullName evidence="2">Uncharacterized protein</fullName>
    </submittedName>
</protein>
<dbReference type="Proteomes" id="UP001442841">
    <property type="component" value="Chromosome"/>
</dbReference>
<name>A0ABZ3FSW4_9ACTN</name>
<proteinExistence type="predicted"/>
<evidence type="ECO:0000256" key="1">
    <source>
        <dbReference type="SAM" id="MobiDB-lite"/>
    </source>
</evidence>
<dbReference type="RefSeq" id="WP_425310629.1">
    <property type="nucleotide sequence ID" value="NZ_CP154795.1"/>
</dbReference>
<feature type="region of interest" description="Disordered" evidence="1">
    <location>
        <begin position="142"/>
        <end position="162"/>
    </location>
</feature>
<feature type="region of interest" description="Disordered" evidence="1">
    <location>
        <begin position="68"/>
        <end position="97"/>
    </location>
</feature>
<gene>
    <name evidence="2" type="ORF">AADG42_18225</name>
</gene>
<dbReference type="EMBL" id="CP154795">
    <property type="protein sequence ID" value="XAN09172.1"/>
    <property type="molecule type" value="Genomic_DNA"/>
</dbReference>
<feature type="compositionally biased region" description="Basic residues" evidence="1">
    <location>
        <begin position="151"/>
        <end position="162"/>
    </location>
</feature>
<feature type="compositionally biased region" description="Low complexity" evidence="1">
    <location>
        <begin position="75"/>
        <end position="93"/>
    </location>
</feature>
<evidence type="ECO:0000313" key="2">
    <source>
        <dbReference type="EMBL" id="XAN09172.1"/>
    </source>
</evidence>
<keyword evidence="3" id="KW-1185">Reference proteome</keyword>
<sequence>MPRHPEFRVLLTPAEQAWLHDKEVTAMTMLHGPKPERTTPGYAVTVPKAAQDVRFPNGRRGLVSRRLPNGQVVTEPAPLAQDPAPAEPAPSEADPFEDACVEAEALLSAALAAFDKDGDTDALVADVTDARDVLADALADQPAEDTAASNRRARAYSRATLRRANRRTARGDLYSRAWPTGPAA</sequence>
<reference evidence="2 3" key="1">
    <citation type="submission" date="2024-04" db="EMBL/GenBank/DDBJ databases">
        <title>Isolation of an actinomycete strain from pig manure.</title>
        <authorList>
            <person name="Gong T."/>
            <person name="Yu Z."/>
            <person name="An M."/>
            <person name="Wei C."/>
            <person name="Yang W."/>
            <person name="Liu L."/>
        </authorList>
    </citation>
    <scope>NUCLEOTIDE SEQUENCE [LARGE SCALE GENOMIC DNA]</scope>
    <source>
        <strain evidence="2 3">ZF39</strain>
    </source>
</reference>
<evidence type="ECO:0000313" key="3">
    <source>
        <dbReference type="Proteomes" id="UP001442841"/>
    </source>
</evidence>